<dbReference type="Pfam" id="PF06742">
    <property type="entry name" value="DUF1214"/>
    <property type="match status" value="1"/>
</dbReference>
<evidence type="ECO:0000259" key="2">
    <source>
        <dbReference type="Pfam" id="PF06863"/>
    </source>
</evidence>
<organism evidence="3 4">
    <name type="scientific">Sphingomonas telluris</name>
    <dbReference type="NCBI Taxonomy" id="2907998"/>
    <lineage>
        <taxon>Bacteria</taxon>
        <taxon>Pseudomonadati</taxon>
        <taxon>Pseudomonadota</taxon>
        <taxon>Alphaproteobacteria</taxon>
        <taxon>Sphingomonadales</taxon>
        <taxon>Sphingomonadaceae</taxon>
        <taxon>Sphingomonas</taxon>
    </lineage>
</organism>
<feature type="domain" description="DUF1214" evidence="1">
    <location>
        <begin position="354"/>
        <end position="459"/>
    </location>
</feature>
<evidence type="ECO:0000313" key="3">
    <source>
        <dbReference type="EMBL" id="MCH8617161.1"/>
    </source>
</evidence>
<feature type="domain" description="DUF1254" evidence="2">
    <location>
        <begin position="85"/>
        <end position="199"/>
    </location>
</feature>
<evidence type="ECO:0000313" key="4">
    <source>
        <dbReference type="Proteomes" id="UP001203058"/>
    </source>
</evidence>
<dbReference type="Pfam" id="PF06863">
    <property type="entry name" value="DUF1254"/>
    <property type="match status" value="1"/>
</dbReference>
<name>A0ABS9VQ95_9SPHN</name>
<dbReference type="Gene3D" id="2.60.120.600">
    <property type="entry name" value="Domain of unknown function DUF1214, C-terminal domain"/>
    <property type="match status" value="1"/>
</dbReference>
<protein>
    <submittedName>
        <fullName evidence="3">DUF1254 domain-containing protein</fullName>
    </submittedName>
</protein>
<comment type="caution">
    <text evidence="3">The sequence shown here is derived from an EMBL/GenBank/DDBJ whole genome shotgun (WGS) entry which is preliminary data.</text>
</comment>
<gene>
    <name evidence="3" type="ORF">LZ016_13770</name>
</gene>
<sequence>MSDMTVDLIREPETGSVAGEINFKLGYPDAQSAQRAYDDTDLNRAITAYRFFYPTVSGAAIVQGDLDCGLVPNKVFGVMHSGPEQVLYTTNNDTPYGPLLLDLGIGPLVIELQPGPLIVCSIDVNQRWVADMGLPGPDAGKGGKHILVPPGFKGELPSGNGIYVHEASSNLQIVGARALPVGGDVEGAKTRLTTIKVYPLDSKTEWSEPQWKDLTGVEQQGTPLAYERDFKFWEVLHKTVDHEPAYEGYHNEYGELAALGIEKGKPFAPDARMKDILTRAAAIANDEMRVQSFADRRPDRFPWPGRKWEWASLRYEDGDFNTALYTDLEAREKWFYQAIGASPAMFRRDAQAGSLYWLGLRDTTGAYLDGGRNYRLTVPLPVPGHLFWSVTVYETDTRSQIRTDQNKAALRSMFELKDLSGGSAELFFGPETPAGKEGRWIKTTPGKGWFVYFRIYGPQAAAFDGSWKPGDFERVG</sequence>
<dbReference type="InterPro" id="IPR010621">
    <property type="entry name" value="DUF1214"/>
</dbReference>
<dbReference type="Gene3D" id="2.60.40.1610">
    <property type="entry name" value="Domain of unknown function DUF1254"/>
    <property type="match status" value="1"/>
</dbReference>
<keyword evidence="4" id="KW-1185">Reference proteome</keyword>
<accession>A0ABS9VQ95</accession>
<proteinExistence type="predicted"/>
<dbReference type="InterPro" id="IPR010679">
    <property type="entry name" value="DUF1254"/>
</dbReference>
<dbReference type="Proteomes" id="UP001203058">
    <property type="component" value="Unassembled WGS sequence"/>
</dbReference>
<dbReference type="InterPro" id="IPR037050">
    <property type="entry name" value="DUF1254_sf"/>
</dbReference>
<dbReference type="Gene3D" id="1.10.3360.10">
    <property type="entry name" value="VPA0735-like domain"/>
    <property type="match status" value="1"/>
</dbReference>
<dbReference type="RefSeq" id="WP_241448028.1">
    <property type="nucleotide sequence ID" value="NZ_JAKZHW010000002.1"/>
</dbReference>
<reference evidence="3 4" key="1">
    <citation type="submission" date="2022-03" db="EMBL/GenBank/DDBJ databases">
        <authorList>
            <person name="Jo J.-H."/>
            <person name="Im W.-T."/>
        </authorList>
    </citation>
    <scope>NUCLEOTIDE SEQUENCE [LARGE SCALE GENOMIC DNA]</scope>
    <source>
        <strain evidence="3 4">SM33</strain>
    </source>
</reference>
<dbReference type="PANTHER" id="PTHR36509">
    <property type="entry name" value="BLL3101 PROTEIN"/>
    <property type="match status" value="1"/>
</dbReference>
<dbReference type="InterPro" id="IPR037049">
    <property type="entry name" value="DUF1214_C_sf"/>
</dbReference>
<evidence type="ECO:0000259" key="1">
    <source>
        <dbReference type="Pfam" id="PF06742"/>
    </source>
</evidence>
<dbReference type="SUPFAM" id="SSF160935">
    <property type="entry name" value="VPA0735-like"/>
    <property type="match status" value="1"/>
</dbReference>
<dbReference type="PANTHER" id="PTHR36509:SF3">
    <property type="entry name" value="SIGNAL PEPTIDE PROTEIN"/>
    <property type="match status" value="1"/>
</dbReference>
<dbReference type="EMBL" id="JAKZHW010000002">
    <property type="protein sequence ID" value="MCH8617161.1"/>
    <property type="molecule type" value="Genomic_DNA"/>
</dbReference>